<accession>A0A4R4TPC6</accession>
<feature type="transmembrane region" description="Helical" evidence="1">
    <location>
        <begin position="35"/>
        <end position="55"/>
    </location>
</feature>
<keyword evidence="1" id="KW-0812">Transmembrane</keyword>
<reference evidence="2 3" key="1">
    <citation type="submission" date="2019-03" db="EMBL/GenBank/DDBJ databases">
        <title>Draft genome sequences of novel Actinobacteria.</title>
        <authorList>
            <person name="Sahin N."/>
            <person name="Ay H."/>
            <person name="Saygin H."/>
        </authorList>
    </citation>
    <scope>NUCLEOTIDE SEQUENCE [LARGE SCALE GENOMIC DNA]</scope>
    <source>
        <strain evidence="2 3">DSM 41900</strain>
    </source>
</reference>
<evidence type="ECO:0000256" key="1">
    <source>
        <dbReference type="SAM" id="Phobius"/>
    </source>
</evidence>
<comment type="caution">
    <text evidence="2">The sequence shown here is derived from an EMBL/GenBank/DDBJ whole genome shotgun (WGS) entry which is preliminary data.</text>
</comment>
<dbReference type="AlphaFoldDB" id="A0A4R4TPC6"/>
<feature type="transmembrane region" description="Helical" evidence="1">
    <location>
        <begin position="67"/>
        <end position="92"/>
    </location>
</feature>
<proteinExistence type="predicted"/>
<sequence length="111" mass="11565">MRTLCASTLVCEFIVIGLAAVAAMRLSDDLSTTTIWAVSGPAMALCLLLCGLLRLPIALPLGWALQAALIAAGFVIPAMFVLGAAFAALWWASIHFGRHIDTTAPGAALTR</sequence>
<evidence type="ECO:0000313" key="3">
    <source>
        <dbReference type="Proteomes" id="UP000295345"/>
    </source>
</evidence>
<keyword evidence="3" id="KW-1185">Reference proteome</keyword>
<evidence type="ECO:0000313" key="2">
    <source>
        <dbReference type="EMBL" id="TDC80058.1"/>
    </source>
</evidence>
<protein>
    <submittedName>
        <fullName evidence="2">DUF4233 domain-containing protein</fullName>
    </submittedName>
</protein>
<organism evidence="2 3">
    <name type="scientific">Streptomyces hainanensis</name>
    <dbReference type="NCBI Taxonomy" id="402648"/>
    <lineage>
        <taxon>Bacteria</taxon>
        <taxon>Bacillati</taxon>
        <taxon>Actinomycetota</taxon>
        <taxon>Actinomycetes</taxon>
        <taxon>Kitasatosporales</taxon>
        <taxon>Streptomycetaceae</taxon>
        <taxon>Streptomyces</taxon>
    </lineage>
</organism>
<name>A0A4R4TPC6_9ACTN</name>
<gene>
    <name evidence="2" type="ORF">E1283_01305</name>
</gene>
<keyword evidence="1" id="KW-1133">Transmembrane helix</keyword>
<dbReference type="Proteomes" id="UP000295345">
    <property type="component" value="Unassembled WGS sequence"/>
</dbReference>
<dbReference type="OrthoDB" id="3267755at2"/>
<dbReference type="EMBL" id="SMKI01000007">
    <property type="protein sequence ID" value="TDC80058.1"/>
    <property type="molecule type" value="Genomic_DNA"/>
</dbReference>
<keyword evidence="1" id="KW-0472">Membrane</keyword>
<dbReference type="Pfam" id="PF14017">
    <property type="entry name" value="DUF4233"/>
    <property type="match status" value="1"/>
</dbReference>
<dbReference type="RefSeq" id="WP_132815657.1">
    <property type="nucleotide sequence ID" value="NZ_SMKI01000007.1"/>
</dbReference>
<dbReference type="InterPro" id="IPR025327">
    <property type="entry name" value="DUF4233"/>
</dbReference>